<dbReference type="InterPro" id="IPR008914">
    <property type="entry name" value="PEBP"/>
</dbReference>
<gene>
    <name evidence="1" type="ORF">S01H4_66623</name>
</gene>
<accession>X1DYA8</accession>
<dbReference type="Pfam" id="PF01161">
    <property type="entry name" value="PBP"/>
    <property type="match status" value="1"/>
</dbReference>
<dbReference type="AlphaFoldDB" id="X1DYA8"/>
<proteinExistence type="predicted"/>
<name>X1DYA8_9ZZZZ</name>
<reference evidence="1" key="1">
    <citation type="journal article" date="2014" name="Front. Microbiol.">
        <title>High frequency of phylogenetically diverse reductive dehalogenase-homologous genes in deep subseafloor sedimentary metagenomes.</title>
        <authorList>
            <person name="Kawai M."/>
            <person name="Futagami T."/>
            <person name="Toyoda A."/>
            <person name="Takaki Y."/>
            <person name="Nishi S."/>
            <person name="Hori S."/>
            <person name="Arai W."/>
            <person name="Tsubouchi T."/>
            <person name="Morono Y."/>
            <person name="Uchiyama I."/>
            <person name="Ito T."/>
            <person name="Fujiyama A."/>
            <person name="Inagaki F."/>
            <person name="Takami H."/>
        </authorList>
    </citation>
    <scope>NUCLEOTIDE SEQUENCE</scope>
    <source>
        <strain evidence="1">Expedition CK06-06</strain>
    </source>
</reference>
<comment type="caution">
    <text evidence="1">The sequence shown here is derived from an EMBL/GenBank/DDBJ whole genome shotgun (WGS) entry which is preliminary data.</text>
</comment>
<dbReference type="SUPFAM" id="SSF49777">
    <property type="entry name" value="PEBP-like"/>
    <property type="match status" value="1"/>
</dbReference>
<sequence>GTVSPLFFGVAHCYLFKLYALDTKFDLKPATRPKYIHKLIKDHILDSAQLIGLYKRE</sequence>
<protein>
    <submittedName>
        <fullName evidence="1">Uncharacterized protein</fullName>
    </submittedName>
</protein>
<evidence type="ECO:0000313" key="1">
    <source>
        <dbReference type="EMBL" id="GAH25272.1"/>
    </source>
</evidence>
<feature type="non-terminal residue" evidence="1">
    <location>
        <position position="1"/>
    </location>
</feature>
<dbReference type="EMBL" id="BART01041369">
    <property type="protein sequence ID" value="GAH25272.1"/>
    <property type="molecule type" value="Genomic_DNA"/>
</dbReference>
<dbReference type="Gene3D" id="3.90.280.10">
    <property type="entry name" value="PEBP-like"/>
    <property type="match status" value="1"/>
</dbReference>
<organism evidence="1">
    <name type="scientific">marine sediment metagenome</name>
    <dbReference type="NCBI Taxonomy" id="412755"/>
    <lineage>
        <taxon>unclassified sequences</taxon>
        <taxon>metagenomes</taxon>
        <taxon>ecological metagenomes</taxon>
    </lineage>
</organism>
<dbReference type="InterPro" id="IPR036610">
    <property type="entry name" value="PEBP-like_sf"/>
</dbReference>